<name>A0A5B0MU92_PUCGR</name>
<evidence type="ECO:0000313" key="3">
    <source>
        <dbReference type="Proteomes" id="UP000324748"/>
    </source>
</evidence>
<proteinExistence type="predicted"/>
<sequence length="145" mass="16690">MHLKSLLLLLTSIIQMVMGDILTEHMRITPGKNFITIDYAAKTPKENMFKTKIIGVGLANNVINRFPQGERAIAFLREVYEKGASFHYSISVDRNPNENSWLQSKHDPYSKDYHYHTVTDDLALFINEVFTSILWHSFQINTSDA</sequence>
<dbReference type="EMBL" id="VSWC01000131">
    <property type="protein sequence ID" value="KAA1080437.1"/>
    <property type="molecule type" value="Genomic_DNA"/>
</dbReference>
<evidence type="ECO:0000256" key="1">
    <source>
        <dbReference type="SAM" id="SignalP"/>
    </source>
</evidence>
<dbReference type="Proteomes" id="UP000324748">
    <property type="component" value="Unassembled WGS sequence"/>
</dbReference>
<protein>
    <submittedName>
        <fullName evidence="2">Uncharacterized protein</fullName>
    </submittedName>
</protein>
<dbReference type="AlphaFoldDB" id="A0A5B0MU92"/>
<evidence type="ECO:0000313" key="2">
    <source>
        <dbReference type="EMBL" id="KAA1080437.1"/>
    </source>
</evidence>
<reference evidence="2 3" key="1">
    <citation type="submission" date="2019-05" db="EMBL/GenBank/DDBJ databases">
        <title>Emergence of the Ug99 lineage of the wheat stem rust pathogen through somatic hybridization.</title>
        <authorList>
            <person name="Li F."/>
            <person name="Upadhyaya N.M."/>
            <person name="Sperschneider J."/>
            <person name="Matny O."/>
            <person name="Nguyen-Phuc H."/>
            <person name="Mago R."/>
            <person name="Raley C."/>
            <person name="Miller M.E."/>
            <person name="Silverstein K.A.T."/>
            <person name="Henningsen E."/>
            <person name="Hirsch C.D."/>
            <person name="Visser B."/>
            <person name="Pretorius Z.A."/>
            <person name="Steffenson B.J."/>
            <person name="Schwessinger B."/>
            <person name="Dodds P.N."/>
            <person name="Figueroa M."/>
        </authorList>
    </citation>
    <scope>NUCLEOTIDE SEQUENCE [LARGE SCALE GENOMIC DNA]</scope>
    <source>
        <strain evidence="2">21-0</strain>
    </source>
</reference>
<comment type="caution">
    <text evidence="2">The sequence shown here is derived from an EMBL/GenBank/DDBJ whole genome shotgun (WGS) entry which is preliminary data.</text>
</comment>
<organism evidence="2 3">
    <name type="scientific">Puccinia graminis f. sp. tritici</name>
    <dbReference type="NCBI Taxonomy" id="56615"/>
    <lineage>
        <taxon>Eukaryota</taxon>
        <taxon>Fungi</taxon>
        <taxon>Dikarya</taxon>
        <taxon>Basidiomycota</taxon>
        <taxon>Pucciniomycotina</taxon>
        <taxon>Pucciniomycetes</taxon>
        <taxon>Pucciniales</taxon>
        <taxon>Pucciniaceae</taxon>
        <taxon>Puccinia</taxon>
    </lineage>
</organism>
<gene>
    <name evidence="2" type="ORF">PGT21_006776</name>
</gene>
<feature type="signal peptide" evidence="1">
    <location>
        <begin position="1"/>
        <end position="19"/>
    </location>
</feature>
<accession>A0A5B0MU92</accession>
<keyword evidence="1" id="KW-0732">Signal</keyword>
<feature type="chain" id="PRO_5022669072" evidence="1">
    <location>
        <begin position="20"/>
        <end position="145"/>
    </location>
</feature>
<keyword evidence="3" id="KW-1185">Reference proteome</keyword>